<gene>
    <name evidence="1" type="ORF">QEZ40_006421</name>
</gene>
<reference evidence="1 2" key="1">
    <citation type="submission" date="2023-05" db="EMBL/GenBank/DDBJ databases">
        <title>Sequencing and Assembly of Streptomyces sp. NP73.</title>
        <authorList>
            <person name="Konwar A.N."/>
            <person name="Saikia K."/>
            <person name="Thakur D."/>
        </authorList>
    </citation>
    <scope>NUCLEOTIDE SEQUENCE [LARGE SCALE GENOMIC DNA]</scope>
    <source>
        <strain evidence="1 2">NP73</strain>
    </source>
</reference>
<organism evidence="1 2">
    <name type="scientific">Streptomyces katrae</name>
    <dbReference type="NCBI Taxonomy" id="68223"/>
    <lineage>
        <taxon>Bacteria</taxon>
        <taxon>Bacillati</taxon>
        <taxon>Actinomycetota</taxon>
        <taxon>Actinomycetes</taxon>
        <taxon>Kitasatosporales</taxon>
        <taxon>Streptomycetaceae</taxon>
        <taxon>Streptomyces</taxon>
    </lineage>
</organism>
<name>A0ABT7H4S0_9ACTN</name>
<sequence>MRVGFHGATGGWTVSLVLPAAFTLPDIAAHGHERDTGRLLEELTAWLGPAARD</sequence>
<dbReference type="RefSeq" id="WP_285346193.1">
    <property type="nucleotide sequence ID" value="NZ_JASITI010000066.1"/>
</dbReference>
<evidence type="ECO:0000313" key="1">
    <source>
        <dbReference type="EMBL" id="MDK9500593.1"/>
    </source>
</evidence>
<dbReference type="Proteomes" id="UP001223390">
    <property type="component" value="Unassembled WGS sequence"/>
</dbReference>
<protein>
    <submittedName>
        <fullName evidence="1">Uncharacterized protein</fullName>
    </submittedName>
</protein>
<accession>A0ABT7H4S0</accession>
<comment type="caution">
    <text evidence="1">The sequence shown here is derived from an EMBL/GenBank/DDBJ whole genome shotgun (WGS) entry which is preliminary data.</text>
</comment>
<proteinExistence type="predicted"/>
<keyword evidence="2" id="KW-1185">Reference proteome</keyword>
<dbReference type="EMBL" id="JASITI010000066">
    <property type="protein sequence ID" value="MDK9500593.1"/>
    <property type="molecule type" value="Genomic_DNA"/>
</dbReference>
<evidence type="ECO:0000313" key="2">
    <source>
        <dbReference type="Proteomes" id="UP001223390"/>
    </source>
</evidence>